<dbReference type="Proteomes" id="UP000789524">
    <property type="component" value="Unassembled WGS sequence"/>
</dbReference>
<evidence type="ECO:0000256" key="1">
    <source>
        <dbReference type="SAM" id="MobiDB-lite"/>
    </source>
</evidence>
<organism evidence="2 3">
    <name type="scientific">Danaus chrysippus</name>
    <name type="common">African queen</name>
    <dbReference type="NCBI Taxonomy" id="151541"/>
    <lineage>
        <taxon>Eukaryota</taxon>
        <taxon>Metazoa</taxon>
        <taxon>Ecdysozoa</taxon>
        <taxon>Arthropoda</taxon>
        <taxon>Hexapoda</taxon>
        <taxon>Insecta</taxon>
        <taxon>Pterygota</taxon>
        <taxon>Neoptera</taxon>
        <taxon>Endopterygota</taxon>
        <taxon>Lepidoptera</taxon>
        <taxon>Glossata</taxon>
        <taxon>Ditrysia</taxon>
        <taxon>Papilionoidea</taxon>
        <taxon>Nymphalidae</taxon>
        <taxon>Danainae</taxon>
        <taxon>Danaini</taxon>
        <taxon>Danaina</taxon>
        <taxon>Danaus</taxon>
        <taxon>Anosia</taxon>
    </lineage>
</organism>
<protein>
    <submittedName>
        <fullName evidence="2">(African queen) hypothetical protein</fullName>
    </submittedName>
</protein>
<reference evidence="2" key="1">
    <citation type="submission" date="2021-09" db="EMBL/GenBank/DDBJ databases">
        <authorList>
            <person name="Martin H S."/>
        </authorList>
    </citation>
    <scope>NUCLEOTIDE SEQUENCE</scope>
</reference>
<name>A0A8J2QI49_9NEOP</name>
<feature type="region of interest" description="Disordered" evidence="1">
    <location>
        <begin position="58"/>
        <end position="81"/>
    </location>
</feature>
<dbReference type="AlphaFoldDB" id="A0A8J2QI49"/>
<evidence type="ECO:0000313" key="3">
    <source>
        <dbReference type="Proteomes" id="UP000789524"/>
    </source>
</evidence>
<dbReference type="EMBL" id="CAKASE010000049">
    <property type="protein sequence ID" value="CAG9563216.1"/>
    <property type="molecule type" value="Genomic_DNA"/>
</dbReference>
<evidence type="ECO:0000313" key="2">
    <source>
        <dbReference type="EMBL" id="CAG9563216.1"/>
    </source>
</evidence>
<sequence length="81" mass="8894">MVSSELISKLMSRSRSISSKQVGVGDVAFVQIATLTVHRDATPSPESGFIIENRAANHHKQPDRHTSNTHLHTVITDECQS</sequence>
<proteinExistence type="predicted"/>
<accession>A0A8J2QI49</accession>
<comment type="caution">
    <text evidence="2">The sequence shown here is derived from an EMBL/GenBank/DDBJ whole genome shotgun (WGS) entry which is preliminary data.</text>
</comment>
<keyword evidence="3" id="KW-1185">Reference proteome</keyword>
<gene>
    <name evidence="2" type="ORF">DCHRY22_LOCUS4402</name>
</gene>